<dbReference type="InterPro" id="IPR014717">
    <property type="entry name" value="Transl_elong_EF1B/ribsomal_bS6"/>
</dbReference>
<evidence type="ECO:0000313" key="7">
    <source>
        <dbReference type="EMBL" id="VDO95888.1"/>
    </source>
</evidence>
<evidence type="ECO:0000256" key="4">
    <source>
        <dbReference type="RuleBase" id="RU003791"/>
    </source>
</evidence>
<keyword evidence="3 4" id="KW-0648">Protein biosynthesis</keyword>
<dbReference type="GO" id="GO:0005829">
    <property type="term" value="C:cytosol"/>
    <property type="evidence" value="ECO:0007669"/>
    <property type="project" value="TreeGrafter"/>
</dbReference>
<comment type="similarity">
    <text evidence="1 4">Belongs to the EF-1-beta/EF-1-delta family.</text>
</comment>
<dbReference type="EMBL" id="UZAM01007003">
    <property type="protein sequence ID" value="VDO95888.1"/>
    <property type="molecule type" value="Genomic_DNA"/>
</dbReference>
<dbReference type="InterPro" id="IPR014038">
    <property type="entry name" value="EF1B_bsu/dsu_GNE"/>
</dbReference>
<reference evidence="9" key="1">
    <citation type="submission" date="2016-06" db="UniProtKB">
        <authorList>
            <consortium name="WormBaseParasite"/>
        </authorList>
    </citation>
    <scope>IDENTIFICATION</scope>
</reference>
<evidence type="ECO:0000256" key="5">
    <source>
        <dbReference type="SAM" id="MobiDB-lite"/>
    </source>
</evidence>
<keyword evidence="8" id="KW-1185">Reference proteome</keyword>
<organism evidence="9">
    <name type="scientific">Soboliphyme baturini</name>
    <dbReference type="NCBI Taxonomy" id="241478"/>
    <lineage>
        <taxon>Eukaryota</taxon>
        <taxon>Metazoa</taxon>
        <taxon>Ecdysozoa</taxon>
        <taxon>Nematoda</taxon>
        <taxon>Enoplea</taxon>
        <taxon>Dorylaimia</taxon>
        <taxon>Dioctophymatida</taxon>
        <taxon>Dioctophymatoidea</taxon>
        <taxon>Soboliphymatidae</taxon>
        <taxon>Soboliphyme</taxon>
    </lineage>
</organism>
<evidence type="ECO:0000313" key="9">
    <source>
        <dbReference type="WBParaSite" id="SBAD_0000200401-mRNA-1"/>
    </source>
</evidence>
<dbReference type="InterPro" id="IPR049720">
    <property type="entry name" value="EF1B_bsu/dsu"/>
</dbReference>
<dbReference type="OrthoDB" id="331763at2759"/>
<evidence type="ECO:0000256" key="1">
    <source>
        <dbReference type="ARBA" id="ARBA00007411"/>
    </source>
</evidence>
<evidence type="ECO:0000259" key="6">
    <source>
        <dbReference type="SMART" id="SM00888"/>
    </source>
</evidence>
<dbReference type="InterPro" id="IPR036219">
    <property type="entry name" value="eEF-1beta-like_sf"/>
</dbReference>
<name>A0A183IE70_9BILA</name>
<feature type="region of interest" description="Disordered" evidence="5">
    <location>
        <begin position="80"/>
        <end position="114"/>
    </location>
</feature>
<accession>A0A183IE70</accession>
<evidence type="ECO:0000313" key="8">
    <source>
        <dbReference type="Proteomes" id="UP000270296"/>
    </source>
</evidence>
<feature type="compositionally biased region" description="Low complexity" evidence="5">
    <location>
        <begin position="83"/>
        <end position="92"/>
    </location>
</feature>
<keyword evidence="2 4" id="KW-0251">Elongation factor</keyword>
<evidence type="ECO:0000256" key="2">
    <source>
        <dbReference type="ARBA" id="ARBA00022768"/>
    </source>
</evidence>
<dbReference type="CDD" id="cd00292">
    <property type="entry name" value="EF1B"/>
    <property type="match status" value="1"/>
</dbReference>
<dbReference type="PANTHER" id="PTHR11595">
    <property type="entry name" value="EF-HAND AND COILED-COIL DOMAIN-CONTAINING FAMILY MEMBER"/>
    <property type="match status" value="1"/>
</dbReference>
<dbReference type="PROSITE" id="PS00824">
    <property type="entry name" value="EF1BD_1"/>
    <property type="match status" value="1"/>
</dbReference>
<dbReference type="SUPFAM" id="SSF47616">
    <property type="entry name" value="GST C-terminal domain-like"/>
    <property type="match status" value="1"/>
</dbReference>
<dbReference type="Proteomes" id="UP000270296">
    <property type="component" value="Unassembled WGS sequence"/>
</dbReference>
<dbReference type="Pfam" id="PF00736">
    <property type="entry name" value="EF1_GNE"/>
    <property type="match status" value="1"/>
</dbReference>
<dbReference type="PANTHER" id="PTHR11595:SF21">
    <property type="entry name" value="ELONGATION FACTOR 1-BETA"/>
    <property type="match status" value="1"/>
</dbReference>
<evidence type="ECO:0000256" key="3">
    <source>
        <dbReference type="ARBA" id="ARBA00022917"/>
    </source>
</evidence>
<dbReference type="PROSITE" id="PS00825">
    <property type="entry name" value="EF1BD_2"/>
    <property type="match status" value="1"/>
</dbReference>
<dbReference type="SUPFAM" id="SSF54984">
    <property type="entry name" value="eEF-1beta-like"/>
    <property type="match status" value="1"/>
</dbReference>
<feature type="compositionally biased region" description="Acidic residues" evidence="5">
    <location>
        <begin position="95"/>
        <end position="112"/>
    </location>
</feature>
<dbReference type="WBParaSite" id="SBAD_0000200401-mRNA-1">
    <property type="protein sequence ID" value="SBAD_0000200401-mRNA-1"/>
    <property type="gene ID" value="SBAD_0000200401"/>
</dbReference>
<protein>
    <submittedName>
        <fullName evidence="9">EF1_GNE domain-containing protein</fullName>
    </submittedName>
</protein>
<dbReference type="GO" id="GO:0005085">
    <property type="term" value="F:guanyl-nucleotide exchange factor activity"/>
    <property type="evidence" value="ECO:0007669"/>
    <property type="project" value="TreeGrafter"/>
</dbReference>
<gene>
    <name evidence="7" type="ORF">SBAD_LOCUS1914</name>
</gene>
<sequence length="228" mass="25504">MVQFNNLVSADGLTQLNNWLESRSYIEGYSPSTADAETFSQVKNATGFPHVQRWIKHISSFPEKERNSWPKAVVQSTEAKLRSVPPSAASPAAKEEEEDIDLFGSSEDEDDEAAKAEKEKIRLERLKAYNEKKAKKPKEVAKSNIILDVKPWGDDTDLKEMEKRIRDITADGLVWGASRTIPVAYGIKKIQISCVVEDDKVGTDFLEEAITGMEDLVQSVDVVAFNKI</sequence>
<proteinExistence type="inferred from homology"/>
<dbReference type="Gene3D" id="1.20.1050.130">
    <property type="match status" value="1"/>
</dbReference>
<dbReference type="GO" id="GO:0005853">
    <property type="term" value="C:eukaryotic translation elongation factor 1 complex"/>
    <property type="evidence" value="ECO:0007669"/>
    <property type="project" value="InterPro"/>
</dbReference>
<dbReference type="SMART" id="SM00888">
    <property type="entry name" value="EF1_GNE"/>
    <property type="match status" value="1"/>
</dbReference>
<dbReference type="GO" id="GO:0003746">
    <property type="term" value="F:translation elongation factor activity"/>
    <property type="evidence" value="ECO:0007669"/>
    <property type="project" value="UniProtKB-KW"/>
</dbReference>
<dbReference type="Gene3D" id="3.30.70.60">
    <property type="match status" value="1"/>
</dbReference>
<dbReference type="InterPro" id="IPR001326">
    <property type="entry name" value="Transl_elong_EF1B_B/D_CS"/>
</dbReference>
<feature type="domain" description="Translation elongation factor EF1B beta/delta subunit guanine nucleotide exchange" evidence="6">
    <location>
        <begin position="142"/>
        <end position="228"/>
    </location>
</feature>
<dbReference type="InterPro" id="IPR036282">
    <property type="entry name" value="Glutathione-S-Trfase_C_sf"/>
</dbReference>
<dbReference type="AlphaFoldDB" id="A0A183IE70"/>
<dbReference type="FunFam" id="3.30.70.60:FF:000001">
    <property type="entry name" value="Elongation factor 1-beta 1 like"/>
    <property type="match status" value="1"/>
</dbReference>
<reference evidence="7 8" key="2">
    <citation type="submission" date="2018-11" db="EMBL/GenBank/DDBJ databases">
        <authorList>
            <consortium name="Pathogen Informatics"/>
        </authorList>
    </citation>
    <scope>NUCLEOTIDE SEQUENCE [LARGE SCALE GENOMIC DNA]</scope>
</reference>